<keyword evidence="3" id="KW-1185">Reference proteome</keyword>
<proteinExistence type="predicted"/>
<dbReference type="Ensembl" id="ENSCJPT00005032382.1">
    <property type="protein sequence ID" value="ENSCJPP00005023655.1"/>
    <property type="gene ID" value="ENSCJPG00005018729.1"/>
</dbReference>
<reference evidence="2" key="2">
    <citation type="submission" date="2025-08" db="UniProtKB">
        <authorList>
            <consortium name="Ensembl"/>
        </authorList>
    </citation>
    <scope>IDENTIFICATION</scope>
</reference>
<organism evidence="2 3">
    <name type="scientific">Coturnix japonica</name>
    <name type="common">Japanese quail</name>
    <name type="synonym">Coturnix coturnix japonica</name>
    <dbReference type="NCBI Taxonomy" id="93934"/>
    <lineage>
        <taxon>Eukaryota</taxon>
        <taxon>Metazoa</taxon>
        <taxon>Chordata</taxon>
        <taxon>Craniata</taxon>
        <taxon>Vertebrata</taxon>
        <taxon>Euteleostomi</taxon>
        <taxon>Archelosauria</taxon>
        <taxon>Archosauria</taxon>
        <taxon>Dinosauria</taxon>
        <taxon>Saurischia</taxon>
        <taxon>Theropoda</taxon>
        <taxon>Coelurosauria</taxon>
        <taxon>Aves</taxon>
        <taxon>Neognathae</taxon>
        <taxon>Galloanserae</taxon>
        <taxon>Galliformes</taxon>
        <taxon>Phasianidae</taxon>
        <taxon>Perdicinae</taxon>
        <taxon>Coturnix</taxon>
    </lineage>
</organism>
<accession>A0A8C2YFY7</accession>
<dbReference type="PANTHER" id="PTHR11852">
    <property type="entry name" value="PLATELET-ACTIVATING FACTOR ACETYLHYDROLASE"/>
    <property type="match status" value="1"/>
</dbReference>
<evidence type="ECO:0000313" key="3">
    <source>
        <dbReference type="Proteomes" id="UP000694412"/>
    </source>
</evidence>
<dbReference type="InterPro" id="IPR057881">
    <property type="entry name" value="ICE1_C"/>
</dbReference>
<reference evidence="2" key="3">
    <citation type="submission" date="2025-09" db="UniProtKB">
        <authorList>
            <consortium name="Ensembl"/>
        </authorList>
    </citation>
    <scope>IDENTIFICATION</scope>
</reference>
<feature type="domain" description="Little elongation complex subunit 1 C-terminal" evidence="1">
    <location>
        <begin position="16"/>
        <end position="208"/>
    </location>
</feature>
<dbReference type="Proteomes" id="UP000694412">
    <property type="component" value="Chromosome 2"/>
</dbReference>
<protein>
    <recommendedName>
        <fullName evidence="1">Little elongation complex subunit 1 C-terminal domain-containing protein</fullName>
    </recommendedName>
</protein>
<reference evidence="2" key="1">
    <citation type="submission" date="2015-11" db="EMBL/GenBank/DDBJ databases">
        <authorList>
            <consortium name="International Coturnix japonica Genome Analysis Consortium"/>
            <person name="Warren W."/>
            <person name="Burt D.W."/>
            <person name="Antin P.B."/>
            <person name="Lanford R."/>
            <person name="Gros J."/>
            <person name="Wilson R.K."/>
        </authorList>
    </citation>
    <scope>NUCLEOTIDE SEQUENCE [LARGE SCALE GENOMIC DNA]</scope>
</reference>
<sequence length="217" mass="24091">MQLIIRQNANDSVLACLNAYLSWEQGSSLDAGNMVSNLLSEMQSCPKVEFQLNYKYGEDLSEDAWQYIFAIDLLCSHLKWDWTHDNVISKVLWPSMDKWIKKRKDHETAQSVPDSIVALTLRLIGRLGQIGLKEGYLSAVKNISSVIGLFVQHAKEEDVPWGVQLAAIYSLCDLGSSNPVGIVGAIHAWRATVLNSVPFAVTSGLAEVNSLCKMDLH</sequence>
<dbReference type="GeneTree" id="ENSGT00950000183199"/>
<dbReference type="Pfam" id="PF25817">
    <property type="entry name" value="ICE1_C"/>
    <property type="match status" value="1"/>
</dbReference>
<dbReference type="PANTHER" id="PTHR11852:SF4">
    <property type="entry name" value="LITTLE ELONGATION COMPLEX SUBUNIT 1"/>
    <property type="match status" value="1"/>
</dbReference>
<dbReference type="AlphaFoldDB" id="A0A8C2YFY7"/>
<evidence type="ECO:0000259" key="1">
    <source>
        <dbReference type="Pfam" id="PF25817"/>
    </source>
</evidence>
<name>A0A8C2YFY7_COTJA</name>
<evidence type="ECO:0000313" key="2">
    <source>
        <dbReference type="Ensembl" id="ENSCJPP00005023655.1"/>
    </source>
</evidence>